<dbReference type="Proteomes" id="UP000054935">
    <property type="component" value="Unassembled WGS sequence"/>
</dbReference>
<name>A0A0P1G6M8_9RHOB</name>
<dbReference type="PANTHER" id="PTHR33204">
    <property type="entry name" value="TRANSCRIPTIONAL REGULATOR, MARR FAMILY"/>
    <property type="match status" value="1"/>
</dbReference>
<keyword evidence="1" id="KW-0805">Transcription regulation</keyword>
<feature type="domain" description="HTH hxlR-type" evidence="4">
    <location>
        <begin position="30"/>
        <end position="128"/>
    </location>
</feature>
<gene>
    <name evidence="5" type="primary">yybR</name>
    <name evidence="5" type="ORF">TRN7648_01444</name>
</gene>
<sequence>MTRAHASNPAPDILTLMAAYEGAPDDPAVCPIRDVLDRVAQKWTLLLMIQLSTGPKRFSALQRQVGDISKRMLTQSLRDLERDGLVSREVFPTKPPSVEYALTDLGRSSLEPIAVLTQWADNNHDRIRQARVAFDG</sequence>
<dbReference type="AlphaFoldDB" id="A0A0P1G6M8"/>
<dbReference type="Pfam" id="PF01638">
    <property type="entry name" value="HxlR"/>
    <property type="match status" value="1"/>
</dbReference>
<organism evidence="5 6">
    <name type="scientific">Tropicibacter naphthalenivorans</name>
    <dbReference type="NCBI Taxonomy" id="441103"/>
    <lineage>
        <taxon>Bacteria</taxon>
        <taxon>Pseudomonadati</taxon>
        <taxon>Pseudomonadota</taxon>
        <taxon>Alphaproteobacteria</taxon>
        <taxon>Rhodobacterales</taxon>
        <taxon>Roseobacteraceae</taxon>
        <taxon>Tropicibacter</taxon>
    </lineage>
</organism>
<dbReference type="EMBL" id="CYSE01000002">
    <property type="protein sequence ID" value="CUH77379.1"/>
    <property type="molecule type" value="Genomic_DNA"/>
</dbReference>
<evidence type="ECO:0000313" key="5">
    <source>
        <dbReference type="EMBL" id="CUH77379.1"/>
    </source>
</evidence>
<accession>A0A0P1G6M8</accession>
<dbReference type="SUPFAM" id="SSF46785">
    <property type="entry name" value="Winged helix' DNA-binding domain"/>
    <property type="match status" value="1"/>
</dbReference>
<dbReference type="InterPro" id="IPR036390">
    <property type="entry name" value="WH_DNA-bd_sf"/>
</dbReference>
<evidence type="ECO:0000259" key="4">
    <source>
        <dbReference type="PROSITE" id="PS51118"/>
    </source>
</evidence>
<dbReference type="RefSeq" id="WP_058246945.1">
    <property type="nucleotide sequence ID" value="NZ_CYSE01000002.1"/>
</dbReference>
<dbReference type="GO" id="GO:0003677">
    <property type="term" value="F:DNA binding"/>
    <property type="evidence" value="ECO:0007669"/>
    <property type="project" value="UniProtKB-KW"/>
</dbReference>
<proteinExistence type="predicted"/>
<dbReference type="OrthoDB" id="9800350at2"/>
<keyword evidence="6" id="KW-1185">Reference proteome</keyword>
<keyword evidence="2" id="KW-0238">DNA-binding</keyword>
<keyword evidence="3" id="KW-0804">Transcription</keyword>
<protein>
    <submittedName>
        <fullName evidence="5">Putative HTH-type transcriptional regulator YybR</fullName>
    </submittedName>
</protein>
<dbReference type="InterPro" id="IPR002577">
    <property type="entry name" value="HTH_HxlR"/>
</dbReference>
<evidence type="ECO:0000256" key="3">
    <source>
        <dbReference type="ARBA" id="ARBA00023163"/>
    </source>
</evidence>
<dbReference type="InterPro" id="IPR036388">
    <property type="entry name" value="WH-like_DNA-bd_sf"/>
</dbReference>
<evidence type="ECO:0000256" key="1">
    <source>
        <dbReference type="ARBA" id="ARBA00023015"/>
    </source>
</evidence>
<dbReference type="Gene3D" id="1.10.10.10">
    <property type="entry name" value="Winged helix-like DNA-binding domain superfamily/Winged helix DNA-binding domain"/>
    <property type="match status" value="1"/>
</dbReference>
<dbReference type="PROSITE" id="PS51118">
    <property type="entry name" value="HTH_HXLR"/>
    <property type="match status" value="1"/>
</dbReference>
<reference evidence="5 6" key="1">
    <citation type="submission" date="2015-09" db="EMBL/GenBank/DDBJ databases">
        <authorList>
            <consortium name="Swine Surveillance"/>
        </authorList>
    </citation>
    <scope>NUCLEOTIDE SEQUENCE [LARGE SCALE GENOMIC DNA]</scope>
    <source>
        <strain evidence="5 6">CECT 7648</strain>
    </source>
</reference>
<dbReference type="STRING" id="441103.TRN7648_01444"/>
<evidence type="ECO:0000256" key="2">
    <source>
        <dbReference type="ARBA" id="ARBA00023125"/>
    </source>
</evidence>
<evidence type="ECO:0000313" key="6">
    <source>
        <dbReference type="Proteomes" id="UP000054935"/>
    </source>
</evidence>
<dbReference type="PANTHER" id="PTHR33204:SF39">
    <property type="entry name" value="TRANSCRIPTIONAL REGULATORY PROTEIN"/>
    <property type="match status" value="1"/>
</dbReference>